<keyword evidence="15" id="KW-1185">Reference proteome</keyword>
<feature type="transmembrane region" description="Helical" evidence="13">
    <location>
        <begin position="21"/>
        <end position="40"/>
    </location>
</feature>
<dbReference type="EMBL" id="RRZA01000013">
    <property type="protein sequence ID" value="MBE0457056.1"/>
    <property type="molecule type" value="Genomic_DNA"/>
</dbReference>
<comment type="subunit">
    <text evidence="4">The accessory proteins ExbB and ExbD seem to form a complex with TonB.</text>
</comment>
<evidence type="ECO:0000256" key="1">
    <source>
        <dbReference type="ARBA" id="ARBA00003540"/>
    </source>
</evidence>
<evidence type="ECO:0000256" key="4">
    <source>
        <dbReference type="ARBA" id="ARBA00011471"/>
    </source>
</evidence>
<evidence type="ECO:0000313" key="15">
    <source>
        <dbReference type="Proteomes" id="UP000707245"/>
    </source>
</evidence>
<evidence type="ECO:0000256" key="11">
    <source>
        <dbReference type="ARBA" id="ARBA00023136"/>
    </source>
</evidence>
<keyword evidence="10 13" id="KW-1133">Transmembrane helix</keyword>
<name>A0ABR9FJQ6_9GAMM</name>
<reference evidence="14 15" key="1">
    <citation type="submission" date="2020-07" db="EMBL/GenBank/DDBJ databases">
        <title>Halophilic bacteria isolated from french cheeses.</title>
        <authorList>
            <person name="Kothe C.I."/>
            <person name="Farah-Kraiem B."/>
            <person name="Renault P."/>
            <person name="Dridi B."/>
        </authorList>
    </citation>
    <scope>NUCLEOTIDE SEQUENCE [LARGE SCALE GENOMIC DNA]</scope>
    <source>
        <strain evidence="14 15">FME14</strain>
    </source>
</reference>
<comment type="caution">
    <text evidence="14">The sequence shown here is derived from an EMBL/GenBank/DDBJ whole genome shotgun (WGS) entry which is preliminary data.</text>
</comment>
<evidence type="ECO:0000256" key="13">
    <source>
        <dbReference type="SAM" id="Phobius"/>
    </source>
</evidence>
<gene>
    <name evidence="14" type="ORF">EI167_06225</name>
</gene>
<dbReference type="RefSeq" id="WP_192541100.1">
    <property type="nucleotide sequence ID" value="NZ_RRZA01000013.1"/>
</dbReference>
<sequence>MAFGQQIDEEEQMMAEINMTPFVDVMLVLLIIFIIAMPVITQSIIVELPKAHLSQSELTEQAENISLVVMANGNIRWQQQDIDIAELKNNLRKIAQQSPQPILQLQGAAKVPYEKVVQVMALAQESGVNSLNFVTQLP</sequence>
<keyword evidence="5 12" id="KW-0813">Transport</keyword>
<protein>
    <submittedName>
        <fullName evidence="14">Biopolymer transporter ExbD</fullName>
    </submittedName>
</protein>
<evidence type="ECO:0000256" key="9">
    <source>
        <dbReference type="ARBA" id="ARBA00022927"/>
    </source>
</evidence>
<evidence type="ECO:0000256" key="10">
    <source>
        <dbReference type="ARBA" id="ARBA00022989"/>
    </source>
</evidence>
<evidence type="ECO:0000256" key="5">
    <source>
        <dbReference type="ARBA" id="ARBA00022448"/>
    </source>
</evidence>
<dbReference type="InterPro" id="IPR003400">
    <property type="entry name" value="ExbD"/>
</dbReference>
<evidence type="ECO:0000313" key="14">
    <source>
        <dbReference type="EMBL" id="MBE0457056.1"/>
    </source>
</evidence>
<dbReference type="PANTHER" id="PTHR30558:SF12">
    <property type="entry name" value="BIOPOLYMER TRANSPORT PROTEIN EXBD"/>
    <property type="match status" value="1"/>
</dbReference>
<evidence type="ECO:0000256" key="8">
    <source>
        <dbReference type="ARBA" id="ARBA00022692"/>
    </source>
</evidence>
<keyword evidence="11 13" id="KW-0472">Membrane</keyword>
<proteinExistence type="inferred from homology"/>
<evidence type="ECO:0000256" key="6">
    <source>
        <dbReference type="ARBA" id="ARBA00022475"/>
    </source>
</evidence>
<evidence type="ECO:0000256" key="2">
    <source>
        <dbReference type="ARBA" id="ARBA00004249"/>
    </source>
</evidence>
<keyword evidence="6" id="KW-1003">Cell membrane</keyword>
<dbReference type="Proteomes" id="UP000707245">
    <property type="component" value="Unassembled WGS sequence"/>
</dbReference>
<dbReference type="Gene3D" id="3.30.420.270">
    <property type="match status" value="1"/>
</dbReference>
<organism evidence="14 15">
    <name type="scientific">Pseudoalteromonas prydzensis</name>
    <dbReference type="NCBI Taxonomy" id="182141"/>
    <lineage>
        <taxon>Bacteria</taxon>
        <taxon>Pseudomonadati</taxon>
        <taxon>Pseudomonadota</taxon>
        <taxon>Gammaproteobacteria</taxon>
        <taxon>Alteromonadales</taxon>
        <taxon>Pseudoalteromonadaceae</taxon>
        <taxon>Pseudoalteromonas</taxon>
    </lineage>
</organism>
<dbReference type="Pfam" id="PF02472">
    <property type="entry name" value="ExbD"/>
    <property type="match status" value="1"/>
</dbReference>
<dbReference type="PANTHER" id="PTHR30558">
    <property type="entry name" value="EXBD MEMBRANE COMPONENT OF PMF-DRIVEN MACROMOLECULE IMPORT SYSTEM"/>
    <property type="match status" value="1"/>
</dbReference>
<evidence type="ECO:0000256" key="12">
    <source>
        <dbReference type="RuleBase" id="RU003879"/>
    </source>
</evidence>
<evidence type="ECO:0000256" key="7">
    <source>
        <dbReference type="ARBA" id="ARBA00022519"/>
    </source>
</evidence>
<comment type="similarity">
    <text evidence="3 12">Belongs to the ExbD/TolR family.</text>
</comment>
<keyword evidence="7" id="KW-0997">Cell inner membrane</keyword>
<accession>A0ABR9FJQ6</accession>
<evidence type="ECO:0000256" key="3">
    <source>
        <dbReference type="ARBA" id="ARBA00005811"/>
    </source>
</evidence>
<comment type="subcellular location">
    <subcellularLocation>
        <location evidence="2">Cell inner membrane</location>
        <topology evidence="2">Single-pass type II membrane protein</topology>
    </subcellularLocation>
    <subcellularLocation>
        <location evidence="12">Cell membrane</location>
        <topology evidence="12">Single-pass type II membrane protein</topology>
    </subcellularLocation>
</comment>
<comment type="function">
    <text evidence="1">Involved in the TonB-dependent energy-dependent transport of various receptor-bound substrates.</text>
</comment>
<keyword evidence="9 12" id="KW-0653">Protein transport</keyword>
<keyword evidence="8 12" id="KW-0812">Transmembrane</keyword>